<organism evidence="3 4">
    <name type="scientific">Hemiprocne comata</name>
    <dbReference type="NCBI Taxonomy" id="243314"/>
    <lineage>
        <taxon>Eukaryota</taxon>
        <taxon>Metazoa</taxon>
        <taxon>Chordata</taxon>
        <taxon>Craniata</taxon>
        <taxon>Vertebrata</taxon>
        <taxon>Euteleostomi</taxon>
        <taxon>Archelosauria</taxon>
        <taxon>Archosauria</taxon>
        <taxon>Dinosauria</taxon>
        <taxon>Saurischia</taxon>
        <taxon>Theropoda</taxon>
        <taxon>Coelurosauria</taxon>
        <taxon>Aves</taxon>
        <taxon>Neognathae</taxon>
        <taxon>Neoaves</taxon>
        <taxon>Strisores</taxon>
        <taxon>Apodiformes</taxon>
        <taxon>Apodidae</taxon>
        <taxon>Hemiprocninae</taxon>
        <taxon>Hemiprocne</taxon>
    </lineage>
</organism>
<dbReference type="EMBL" id="VWZJ01008981">
    <property type="protein sequence ID" value="NXG62442.1"/>
    <property type="molecule type" value="Genomic_DNA"/>
</dbReference>
<dbReference type="AlphaFoldDB" id="A0A7K9DE99"/>
<dbReference type="InterPro" id="IPR007110">
    <property type="entry name" value="Ig-like_dom"/>
</dbReference>
<dbReference type="Gene3D" id="2.60.40.10">
    <property type="entry name" value="Immunoglobulins"/>
    <property type="match status" value="1"/>
</dbReference>
<keyword evidence="4" id="KW-1185">Reference proteome</keyword>
<dbReference type="InterPro" id="IPR003599">
    <property type="entry name" value="Ig_sub"/>
</dbReference>
<dbReference type="OrthoDB" id="10012075at2759"/>
<dbReference type="InterPro" id="IPR036179">
    <property type="entry name" value="Ig-like_dom_sf"/>
</dbReference>
<feature type="domain" description="Ig-like" evidence="2">
    <location>
        <begin position="36"/>
        <end position="121"/>
    </location>
</feature>
<dbReference type="PANTHER" id="PTHR46013">
    <property type="entry name" value="VASCULAR CELL ADHESION MOLECULE 1"/>
    <property type="match status" value="1"/>
</dbReference>
<comment type="caution">
    <text evidence="3">The sequence shown here is derived from an EMBL/GenBank/DDBJ whole genome shotgun (WGS) entry which is preliminary data.</text>
</comment>
<evidence type="ECO:0000313" key="4">
    <source>
        <dbReference type="Proteomes" id="UP000518305"/>
    </source>
</evidence>
<dbReference type="PROSITE" id="PS50835">
    <property type="entry name" value="IG_LIKE"/>
    <property type="match status" value="1"/>
</dbReference>
<feature type="non-terminal residue" evidence="3">
    <location>
        <position position="1"/>
    </location>
</feature>
<dbReference type="SMART" id="SM00409">
    <property type="entry name" value="IG"/>
    <property type="match status" value="1"/>
</dbReference>
<proteinExistence type="predicted"/>
<evidence type="ECO:0000259" key="2">
    <source>
        <dbReference type="PROSITE" id="PS50835"/>
    </source>
</evidence>
<feature type="non-terminal residue" evidence="3">
    <location>
        <position position="123"/>
    </location>
</feature>
<dbReference type="PANTHER" id="PTHR46013:SF7">
    <property type="entry name" value="IG-LIKE DOMAIN-CONTAINING PROTEIN"/>
    <property type="match status" value="1"/>
</dbReference>
<reference evidence="3 4" key="1">
    <citation type="submission" date="2019-09" db="EMBL/GenBank/DDBJ databases">
        <title>Bird 10,000 Genomes (B10K) Project - Family phase.</title>
        <authorList>
            <person name="Zhang G."/>
        </authorList>
    </citation>
    <scope>NUCLEOTIDE SEQUENCE [LARGE SCALE GENOMIC DNA]</scope>
    <source>
        <strain evidence="3">B10K-DU-001-23</strain>
        <tissue evidence="3">Muscle</tissue>
    </source>
</reference>
<dbReference type="SMART" id="SM00408">
    <property type="entry name" value="IGc2"/>
    <property type="match status" value="1"/>
</dbReference>
<gene>
    <name evidence="3" type="primary">Fcrl1</name>
    <name evidence="3" type="ORF">HEMCOM_R14918</name>
</gene>
<feature type="region of interest" description="Disordered" evidence="1">
    <location>
        <begin position="94"/>
        <end position="116"/>
    </location>
</feature>
<dbReference type="Proteomes" id="UP000518305">
    <property type="component" value="Unassembled WGS sequence"/>
</dbReference>
<accession>A0A7K9DE99</accession>
<dbReference type="InterPro" id="IPR003598">
    <property type="entry name" value="Ig_sub2"/>
</dbReference>
<protein>
    <submittedName>
        <fullName evidence="3">FCRL1 protein</fullName>
    </submittedName>
</protein>
<evidence type="ECO:0000313" key="3">
    <source>
        <dbReference type="EMBL" id="NXG62442.1"/>
    </source>
</evidence>
<name>A0A7K9DE99_9AVES</name>
<evidence type="ECO:0000256" key="1">
    <source>
        <dbReference type="SAM" id="MobiDB-lite"/>
    </source>
</evidence>
<dbReference type="Pfam" id="PF13927">
    <property type="entry name" value="Ig_3"/>
    <property type="match status" value="1"/>
</dbReference>
<sequence>LRLQHSGRYRCEATLQPYLSHWQETATASVTVQGIPVSGVSLSAEPPEGQVAEGDRLVLSCSVAAGTGPLSFSWHREGSATPLATGSRYELDTARPQDSGSYHCTATDGGTAAASPPLRVNVL</sequence>
<dbReference type="InterPro" id="IPR013783">
    <property type="entry name" value="Ig-like_fold"/>
</dbReference>
<dbReference type="SUPFAM" id="SSF48726">
    <property type="entry name" value="Immunoglobulin"/>
    <property type="match status" value="1"/>
</dbReference>